<dbReference type="PANTHER" id="PTHR43618:SF12">
    <property type="entry name" value="OXIDOREDUCTASE, SHORT-CHAIN DEHYDROGENASE_REDUCTASE FAMILY (AFU_ORTHOLOGUE AFUA_1G14540)"/>
    <property type="match status" value="1"/>
</dbReference>
<accession>A0ABP0EC88</accession>
<protein>
    <submittedName>
        <fullName evidence="4">D-arabinitol 2-dehydrogenase [ribulose-forming]</fullName>
    </submittedName>
</protein>
<evidence type="ECO:0000256" key="2">
    <source>
        <dbReference type="ARBA" id="ARBA00022857"/>
    </source>
</evidence>
<proteinExistence type="inferred from homology"/>
<keyword evidence="5" id="KW-1185">Reference proteome</keyword>
<name>A0ABP0EC88_9ASCO</name>
<evidence type="ECO:0000313" key="5">
    <source>
        <dbReference type="Proteomes" id="UP001497600"/>
    </source>
</evidence>
<dbReference type="EMBL" id="OZ004257">
    <property type="protein sequence ID" value="CAK7907079.1"/>
    <property type="molecule type" value="Genomic_DNA"/>
</dbReference>
<comment type="similarity">
    <text evidence="1">Belongs to the short-chain dehydrogenases/reductases (SDR) family.</text>
</comment>
<dbReference type="InterPro" id="IPR052178">
    <property type="entry name" value="Sec_Metab_Biosynth_SDR"/>
</dbReference>
<gene>
    <name evidence="4" type="primary">ARD</name>
    <name evidence="4" type="ORF">CAAN4_E03818</name>
</gene>
<dbReference type="SUPFAM" id="SSF51735">
    <property type="entry name" value="NAD(P)-binding Rossmann-fold domains"/>
    <property type="match status" value="1"/>
</dbReference>
<organism evidence="4 5">
    <name type="scientific">[Candida] anglica</name>
    <dbReference type="NCBI Taxonomy" id="148631"/>
    <lineage>
        <taxon>Eukaryota</taxon>
        <taxon>Fungi</taxon>
        <taxon>Dikarya</taxon>
        <taxon>Ascomycota</taxon>
        <taxon>Saccharomycotina</taxon>
        <taxon>Pichiomycetes</taxon>
        <taxon>Debaryomycetaceae</taxon>
        <taxon>Kurtzmaniella</taxon>
    </lineage>
</organism>
<sequence length="271" mass="28289">MEFNVNGKVAVVTGGTRGLGLDCAEALVLHGAKTVVITSRKAKACEEAKAYLDKVAKGNGKSATIIAIPADIAKDQDLEQFFKDVSAKIDRLDILIANAGASWGAPLSEHPVSAVRKVLDLNVVAVFHCIKLFTPLLAESGSAEDPSRILIMSSVASLVPQDAAGTYGYLASKAGVSHMGKNLAIQLGPSNINVNSLAPGFFPTKMSNGLLEVFGEVMVEMNPKRRLGVKADIQAAVIFLCSKPSAYINGIVLPVDGGSHLVGSPSPPSKI</sequence>
<dbReference type="InterPro" id="IPR002347">
    <property type="entry name" value="SDR_fam"/>
</dbReference>
<dbReference type="Pfam" id="PF13561">
    <property type="entry name" value="adh_short_C2"/>
    <property type="match status" value="1"/>
</dbReference>
<evidence type="ECO:0000313" key="4">
    <source>
        <dbReference type="EMBL" id="CAK7907079.1"/>
    </source>
</evidence>
<dbReference type="Gene3D" id="3.40.50.720">
    <property type="entry name" value="NAD(P)-binding Rossmann-like Domain"/>
    <property type="match status" value="1"/>
</dbReference>
<reference evidence="4 5" key="1">
    <citation type="submission" date="2024-01" db="EMBL/GenBank/DDBJ databases">
        <authorList>
            <consortium name="Genoscope - CEA"/>
            <person name="William W."/>
        </authorList>
    </citation>
    <scope>NUCLEOTIDE SEQUENCE [LARGE SCALE GENOMIC DNA]</scope>
    <source>
        <strain evidence="4 5">29B2s-10</strain>
    </source>
</reference>
<keyword evidence="3" id="KW-0560">Oxidoreductase</keyword>
<evidence type="ECO:0000256" key="1">
    <source>
        <dbReference type="ARBA" id="ARBA00006484"/>
    </source>
</evidence>
<dbReference type="InterPro" id="IPR036291">
    <property type="entry name" value="NAD(P)-bd_dom_sf"/>
</dbReference>
<dbReference type="PRINTS" id="PR00081">
    <property type="entry name" value="GDHRDH"/>
</dbReference>
<keyword evidence="2" id="KW-0521">NADP</keyword>
<dbReference type="Proteomes" id="UP001497600">
    <property type="component" value="Chromosome E"/>
</dbReference>
<dbReference type="PANTHER" id="PTHR43618">
    <property type="entry name" value="7-ALPHA-HYDROXYSTEROID DEHYDROGENASE"/>
    <property type="match status" value="1"/>
</dbReference>
<evidence type="ECO:0000256" key="3">
    <source>
        <dbReference type="ARBA" id="ARBA00023002"/>
    </source>
</evidence>